<dbReference type="PROSITE" id="PS50893">
    <property type="entry name" value="ABC_TRANSPORTER_2"/>
    <property type="match status" value="1"/>
</dbReference>
<evidence type="ECO:0000256" key="1">
    <source>
        <dbReference type="ARBA" id="ARBA00004202"/>
    </source>
</evidence>
<evidence type="ECO:0000259" key="11">
    <source>
        <dbReference type="PROSITE" id="PS50893"/>
    </source>
</evidence>
<evidence type="ECO:0000256" key="9">
    <source>
        <dbReference type="ARBA" id="ARBA00025157"/>
    </source>
</evidence>
<dbReference type="SMART" id="SM00382">
    <property type="entry name" value="AAA"/>
    <property type="match status" value="1"/>
</dbReference>
<dbReference type="FunFam" id="3.40.50.300:FF:000224">
    <property type="entry name" value="Energy-coupling factor transporter ATP-binding protein EcfA"/>
    <property type="match status" value="1"/>
</dbReference>
<dbReference type="InterPro" id="IPR005876">
    <property type="entry name" value="Co_trans_ATP-bd"/>
</dbReference>
<comment type="similarity">
    <text evidence="2 10">Belongs to the ABC transporter superfamily.</text>
</comment>
<dbReference type="EMBL" id="CP003344">
    <property type="protein sequence ID" value="AGA69246.1"/>
    <property type="molecule type" value="Genomic_DNA"/>
</dbReference>
<evidence type="ECO:0000256" key="4">
    <source>
        <dbReference type="ARBA" id="ARBA00022475"/>
    </source>
</evidence>
<evidence type="ECO:0000256" key="5">
    <source>
        <dbReference type="ARBA" id="ARBA00022741"/>
    </source>
</evidence>
<gene>
    <name evidence="12" type="ordered locus">Desdi_1789</name>
</gene>
<dbReference type="PROSITE" id="PS00211">
    <property type="entry name" value="ABC_TRANSPORTER_1"/>
    <property type="match status" value="1"/>
</dbReference>
<dbReference type="CDD" id="cd03225">
    <property type="entry name" value="ABC_cobalt_CbiO_domain1"/>
    <property type="match status" value="1"/>
</dbReference>
<keyword evidence="4 10" id="KW-1003">Cell membrane</keyword>
<evidence type="ECO:0000256" key="3">
    <source>
        <dbReference type="ARBA" id="ARBA00022448"/>
    </source>
</evidence>
<dbReference type="InterPro" id="IPR003593">
    <property type="entry name" value="AAA+_ATPase"/>
</dbReference>
<evidence type="ECO:0000256" key="7">
    <source>
        <dbReference type="ARBA" id="ARBA00022967"/>
    </source>
</evidence>
<comment type="subcellular location">
    <subcellularLocation>
        <location evidence="1 10">Cell membrane</location>
        <topology evidence="1 10">Peripheral membrane protein</topology>
    </subcellularLocation>
</comment>
<keyword evidence="13" id="KW-1185">Reference proteome</keyword>
<protein>
    <recommendedName>
        <fullName evidence="10">ABC transporter ATP-binding protein</fullName>
    </recommendedName>
</protein>
<dbReference type="InterPro" id="IPR003439">
    <property type="entry name" value="ABC_transporter-like_ATP-bd"/>
</dbReference>
<comment type="function">
    <text evidence="9">Probably part of an ABC transporter complex. Responsible for energy coupling to the transport system.</text>
</comment>
<evidence type="ECO:0000256" key="6">
    <source>
        <dbReference type="ARBA" id="ARBA00022840"/>
    </source>
</evidence>
<dbReference type="OrthoDB" id="9784332at2"/>
<reference evidence="13" key="1">
    <citation type="submission" date="2012-02" db="EMBL/GenBank/DDBJ databases">
        <title>Complete sequence of Desulfitobacterium dichloroeliminans LMG P-21439.</title>
        <authorList>
            <person name="Lucas S."/>
            <person name="Han J."/>
            <person name="Lapidus A."/>
            <person name="Cheng J.-F."/>
            <person name="Goodwin L."/>
            <person name="Pitluck S."/>
            <person name="Peters L."/>
            <person name="Ovchinnikova G."/>
            <person name="Teshima H."/>
            <person name="Detter J.C."/>
            <person name="Han C."/>
            <person name="Tapia R."/>
            <person name="Land M."/>
            <person name="Hauser L."/>
            <person name="Kyrpides N."/>
            <person name="Ivanova N."/>
            <person name="Pagani I."/>
            <person name="Kruse T."/>
            <person name="de Vos W.M."/>
            <person name="Boon N."/>
            <person name="Smidt H."/>
            <person name="Woyke T."/>
        </authorList>
    </citation>
    <scope>NUCLEOTIDE SEQUENCE [LARGE SCALE GENOMIC DNA]</scope>
    <source>
        <strain evidence="13">LMG P-21439 / DCA1</strain>
    </source>
</reference>
<evidence type="ECO:0000256" key="8">
    <source>
        <dbReference type="ARBA" id="ARBA00023136"/>
    </source>
</evidence>
<dbReference type="Proteomes" id="UP000010797">
    <property type="component" value="Chromosome"/>
</dbReference>
<dbReference type="NCBIfam" id="TIGR01166">
    <property type="entry name" value="cbiO"/>
    <property type="match status" value="1"/>
</dbReference>
<keyword evidence="7" id="KW-1278">Translocase</keyword>
<dbReference type="Pfam" id="PF00005">
    <property type="entry name" value="ABC_tran"/>
    <property type="match status" value="1"/>
</dbReference>
<dbReference type="NCBIfam" id="NF010157">
    <property type="entry name" value="PRK13636.1"/>
    <property type="match status" value="1"/>
</dbReference>
<accession>L0F9A4</accession>
<dbReference type="InterPro" id="IPR015856">
    <property type="entry name" value="ABC_transpr_CbiO/EcfA_su"/>
</dbReference>
<dbReference type="GO" id="GO:0042626">
    <property type="term" value="F:ATPase-coupled transmembrane transporter activity"/>
    <property type="evidence" value="ECO:0007669"/>
    <property type="project" value="TreeGrafter"/>
</dbReference>
<dbReference type="GO" id="GO:0006824">
    <property type="term" value="P:cobalt ion transport"/>
    <property type="evidence" value="ECO:0007669"/>
    <property type="project" value="InterPro"/>
</dbReference>
<dbReference type="eggNOG" id="COG1122">
    <property type="taxonomic scope" value="Bacteria"/>
</dbReference>
<dbReference type="PANTHER" id="PTHR43553:SF24">
    <property type="entry name" value="ENERGY-COUPLING FACTOR TRANSPORTER ATP-BINDING PROTEIN ECFA1"/>
    <property type="match status" value="1"/>
</dbReference>
<keyword evidence="3 10" id="KW-0813">Transport</keyword>
<keyword evidence="6 10" id="KW-0067">ATP-binding</keyword>
<dbReference type="GO" id="GO:0016887">
    <property type="term" value="F:ATP hydrolysis activity"/>
    <property type="evidence" value="ECO:0007669"/>
    <property type="project" value="InterPro"/>
</dbReference>
<dbReference type="InterPro" id="IPR017871">
    <property type="entry name" value="ABC_transporter-like_CS"/>
</dbReference>
<dbReference type="GO" id="GO:0043190">
    <property type="term" value="C:ATP-binding cassette (ABC) transporter complex"/>
    <property type="evidence" value="ECO:0007669"/>
    <property type="project" value="TreeGrafter"/>
</dbReference>
<dbReference type="Gene3D" id="3.40.50.300">
    <property type="entry name" value="P-loop containing nucleotide triphosphate hydrolases"/>
    <property type="match status" value="1"/>
</dbReference>
<dbReference type="STRING" id="871963.Desdi_1789"/>
<dbReference type="AlphaFoldDB" id="L0F9A4"/>
<proteinExistence type="inferred from homology"/>
<dbReference type="PANTHER" id="PTHR43553">
    <property type="entry name" value="HEAVY METAL TRANSPORTER"/>
    <property type="match status" value="1"/>
</dbReference>
<organism evidence="12 13">
    <name type="scientific">Desulfitobacterium dichloroeliminans (strain LMG P-21439 / DCA1)</name>
    <dbReference type="NCBI Taxonomy" id="871963"/>
    <lineage>
        <taxon>Bacteria</taxon>
        <taxon>Bacillati</taxon>
        <taxon>Bacillota</taxon>
        <taxon>Clostridia</taxon>
        <taxon>Eubacteriales</taxon>
        <taxon>Desulfitobacteriaceae</taxon>
        <taxon>Desulfitobacterium</taxon>
    </lineage>
</organism>
<sequence>MNDTILELRDLHYYYPDGTHALKDVNIKIKKGHVTALLGGNGAGKSTLFHHLNGIVKPSSGIVFFNNQPVNYSRKGLVDLRQSVGMVFQDPDNQLFSASVYQDISYGALNLQLPEEEVRRRVERALVRTGIAHLRNKPTHALSFGQKKRVAIAGVLVMEPRILVLDEPTAGLDPKGISEILKLLKQTQQEMDLTILIATHDIDIVPLFCDYVFVMDEGKVCLEGTCGEVFARKEALRSVNLRLPRVGHLMEILANRDDFELDDIPMTISGARRELKKWRERSGRGQEVFWGD</sequence>
<keyword evidence="5 10" id="KW-0547">Nucleotide-binding</keyword>
<evidence type="ECO:0000313" key="12">
    <source>
        <dbReference type="EMBL" id="AGA69246.1"/>
    </source>
</evidence>
<evidence type="ECO:0000256" key="2">
    <source>
        <dbReference type="ARBA" id="ARBA00005417"/>
    </source>
</evidence>
<dbReference type="RefSeq" id="WP_015262236.1">
    <property type="nucleotide sequence ID" value="NC_019903.1"/>
</dbReference>
<dbReference type="HOGENOM" id="CLU_000604_1_22_9"/>
<dbReference type="GO" id="GO:0005524">
    <property type="term" value="F:ATP binding"/>
    <property type="evidence" value="ECO:0007669"/>
    <property type="project" value="UniProtKB-UniRule"/>
</dbReference>
<dbReference type="SUPFAM" id="SSF52540">
    <property type="entry name" value="P-loop containing nucleoside triphosphate hydrolases"/>
    <property type="match status" value="1"/>
</dbReference>
<comment type="function">
    <text evidence="10">Part of an ABC transporter complex. Responsible for energy coupling to the transport system.</text>
</comment>
<dbReference type="InterPro" id="IPR050095">
    <property type="entry name" value="ECF_ABC_transporter_ATP-bd"/>
</dbReference>
<dbReference type="InterPro" id="IPR027417">
    <property type="entry name" value="P-loop_NTPase"/>
</dbReference>
<feature type="domain" description="ABC transporter" evidence="11">
    <location>
        <begin position="6"/>
        <end position="242"/>
    </location>
</feature>
<evidence type="ECO:0000313" key="13">
    <source>
        <dbReference type="Proteomes" id="UP000010797"/>
    </source>
</evidence>
<dbReference type="KEGG" id="ddl:Desdi_1789"/>
<keyword evidence="8 10" id="KW-0472">Membrane</keyword>
<name>L0F9A4_DESDL</name>
<evidence type="ECO:0000256" key="10">
    <source>
        <dbReference type="RuleBase" id="RU364103"/>
    </source>
</evidence>